<dbReference type="Proteomes" id="UP000286715">
    <property type="component" value="Unassembled WGS sequence"/>
</dbReference>
<comment type="caution">
    <text evidence="2">The sequence shown here is derived from an EMBL/GenBank/DDBJ whole genome shotgun (WGS) entry which is preliminary data.</text>
</comment>
<keyword evidence="1" id="KW-1133">Transmembrane helix</keyword>
<keyword evidence="3" id="KW-1185">Reference proteome</keyword>
<evidence type="ECO:0008006" key="4">
    <source>
        <dbReference type="Google" id="ProtNLM"/>
    </source>
</evidence>
<evidence type="ECO:0000313" key="2">
    <source>
        <dbReference type="EMBL" id="GCD77674.1"/>
    </source>
</evidence>
<dbReference type="InterPro" id="IPR016024">
    <property type="entry name" value="ARM-type_fold"/>
</dbReference>
<accession>A0A401XL05</accession>
<reference evidence="2 3" key="1">
    <citation type="submission" date="2018-11" db="EMBL/GenBank/DDBJ databases">
        <title>Schleiferia aggregans sp. nov., a moderately thermophilic heterotrophic bacterium isolated from microbial mats at a terrestrial hot spring.</title>
        <authorList>
            <person name="Iino T."/>
            <person name="Ohkuma M."/>
            <person name="Haruta S."/>
        </authorList>
    </citation>
    <scope>NUCLEOTIDE SEQUENCE [LARGE SCALE GENOMIC DNA]</scope>
    <source>
        <strain evidence="2 3">LA</strain>
    </source>
</reference>
<dbReference type="EMBL" id="BHZE01000009">
    <property type="protein sequence ID" value="GCD77674.1"/>
    <property type="molecule type" value="Genomic_DNA"/>
</dbReference>
<dbReference type="AlphaFoldDB" id="A0A401XL05"/>
<name>A0A401XL05_9FLAO</name>
<dbReference type="InterPro" id="IPR011989">
    <property type="entry name" value="ARM-like"/>
</dbReference>
<dbReference type="OrthoDB" id="1454284at2"/>
<feature type="transmembrane region" description="Helical" evidence="1">
    <location>
        <begin position="21"/>
        <end position="41"/>
    </location>
</feature>
<keyword evidence="1" id="KW-0472">Membrane</keyword>
<dbReference type="RefSeq" id="WP_124397739.1">
    <property type="nucleotide sequence ID" value="NZ_BHZE01000009.1"/>
</dbReference>
<protein>
    <recommendedName>
        <fullName evidence="4">HEAT repeat domain-containing protein</fullName>
    </recommendedName>
</protein>
<organism evidence="2 3">
    <name type="scientific">Thermaurantimonas aggregans</name>
    <dbReference type="NCBI Taxonomy" id="2173829"/>
    <lineage>
        <taxon>Bacteria</taxon>
        <taxon>Pseudomonadati</taxon>
        <taxon>Bacteroidota</taxon>
        <taxon>Flavobacteriia</taxon>
        <taxon>Flavobacteriales</taxon>
        <taxon>Schleiferiaceae</taxon>
        <taxon>Thermaurantimonas</taxon>
    </lineage>
</organism>
<evidence type="ECO:0000256" key="1">
    <source>
        <dbReference type="SAM" id="Phobius"/>
    </source>
</evidence>
<gene>
    <name evidence="2" type="ORF">JCM31826_11560</name>
</gene>
<dbReference type="Gene3D" id="1.25.10.10">
    <property type="entry name" value="Leucine-rich Repeat Variant"/>
    <property type="match status" value="1"/>
</dbReference>
<dbReference type="SUPFAM" id="SSF48371">
    <property type="entry name" value="ARM repeat"/>
    <property type="match status" value="1"/>
</dbReference>
<proteinExistence type="predicted"/>
<sequence>MNAVFEFFVRLYNYQPLKYKFLLLALFLLVVVALILLFVVIKTRTERDLQERRYKRIKATLENIILDIIFQTDREKRSEQISGLKKLIDNPKSTVTRDATREMLTSMALQLDGDSLAVVTQIYRESGLKDLLVKELHEGDWDTKAAVIEEIGNVQLKELLFEVLKYTDYENELVRNKAQVVVLKLGGLRGLQFLDTLKTQLSEWQQIQLLNQLLKMQYSHFTQTEKWLKSSNDSVVLFGLKVTQNFMQFQDKDHVIKLLDHSNTEIVKKALKTISHLGLKSELDVVKMHYPNYPTELKVEVLKTIGELGDESDQLFLIDCLMSDDYFIVKEASNALIKIGQKNLLYQIKDSFPDYQREIIEHSLDERI</sequence>
<evidence type="ECO:0000313" key="3">
    <source>
        <dbReference type="Proteomes" id="UP000286715"/>
    </source>
</evidence>
<keyword evidence="1" id="KW-0812">Transmembrane</keyword>